<accession>A0AAQ3MAS9</accession>
<comment type="subcellular location">
    <subcellularLocation>
        <location evidence="1">Membrane</location>
    </subcellularLocation>
</comment>
<dbReference type="AlphaFoldDB" id="A0AAQ3MAS9"/>
<keyword evidence="7" id="KW-1185">Reference proteome</keyword>
<dbReference type="Pfam" id="PF01124">
    <property type="entry name" value="MAPEG"/>
    <property type="match status" value="1"/>
</dbReference>
<proteinExistence type="predicted"/>
<reference evidence="6 7" key="1">
    <citation type="submission" date="2023-11" db="EMBL/GenBank/DDBJ databases">
        <title>An acidophilic fungus is an integral part of prey digestion in a carnivorous sundew plant.</title>
        <authorList>
            <person name="Tsai I.J."/>
        </authorList>
    </citation>
    <scope>NUCLEOTIDE SEQUENCE [LARGE SCALE GENOMIC DNA]</scope>
    <source>
        <strain evidence="6">169a</strain>
    </source>
</reference>
<dbReference type="Proteomes" id="UP001303373">
    <property type="component" value="Chromosome 12"/>
</dbReference>
<dbReference type="EMBL" id="CP138591">
    <property type="protein sequence ID" value="WPH04190.1"/>
    <property type="molecule type" value="Genomic_DNA"/>
</dbReference>
<gene>
    <name evidence="6" type="ORF">R9X50_00707800</name>
</gene>
<keyword evidence="2 5" id="KW-0812">Transmembrane</keyword>
<evidence type="ECO:0000256" key="1">
    <source>
        <dbReference type="ARBA" id="ARBA00004370"/>
    </source>
</evidence>
<evidence type="ECO:0000313" key="7">
    <source>
        <dbReference type="Proteomes" id="UP001303373"/>
    </source>
</evidence>
<dbReference type="Gene3D" id="1.20.120.550">
    <property type="entry name" value="Membrane associated eicosanoid/glutathione metabolism-like domain"/>
    <property type="match status" value="1"/>
</dbReference>
<dbReference type="GO" id="GO:0016020">
    <property type="term" value="C:membrane"/>
    <property type="evidence" value="ECO:0007669"/>
    <property type="project" value="UniProtKB-SubCell"/>
</dbReference>
<feature type="transmembrane region" description="Helical" evidence="5">
    <location>
        <begin position="32"/>
        <end position="53"/>
    </location>
</feature>
<evidence type="ECO:0000256" key="2">
    <source>
        <dbReference type="ARBA" id="ARBA00022692"/>
    </source>
</evidence>
<dbReference type="InterPro" id="IPR001129">
    <property type="entry name" value="Membr-assoc_MAPEG"/>
</dbReference>
<evidence type="ECO:0000256" key="3">
    <source>
        <dbReference type="ARBA" id="ARBA00022989"/>
    </source>
</evidence>
<dbReference type="PANTHER" id="PTHR35371">
    <property type="entry name" value="INNER MEMBRANE PROTEIN"/>
    <property type="match status" value="1"/>
</dbReference>
<sequence length="220" mass="23244">MSSNDKINKEVEQAKDSFLKKLEDDGVVHPRGLAAIGFGPFFLAAIPVTTFIAKEGGIFEKAVNGLCNSIVWLSSAGSQSRIAQTGKIAALSGLYIAATYAFTGAASVAGQAAGCKDGRDNKEPRKSTASLKGLPLRLYSAHYNLMEMFPGFALAAALVQAMAPADQALTNLLGLHVITKLFVYYPSYILNVGPTRSLAHILATSSVIGVCLQLAKRPLL</sequence>
<name>A0AAQ3MAS9_9PEZI</name>
<dbReference type="PANTHER" id="PTHR35371:SF1">
    <property type="entry name" value="BLR7753 PROTEIN"/>
    <property type="match status" value="1"/>
</dbReference>
<protein>
    <submittedName>
        <fullName evidence="6">Uncharacterized protein</fullName>
    </submittedName>
</protein>
<keyword evidence="4 5" id="KW-0472">Membrane</keyword>
<evidence type="ECO:0000256" key="5">
    <source>
        <dbReference type="SAM" id="Phobius"/>
    </source>
</evidence>
<dbReference type="InterPro" id="IPR023352">
    <property type="entry name" value="MAPEG-like_dom_sf"/>
</dbReference>
<organism evidence="6 7">
    <name type="scientific">Acrodontium crateriforme</name>
    <dbReference type="NCBI Taxonomy" id="150365"/>
    <lineage>
        <taxon>Eukaryota</taxon>
        <taxon>Fungi</taxon>
        <taxon>Dikarya</taxon>
        <taxon>Ascomycota</taxon>
        <taxon>Pezizomycotina</taxon>
        <taxon>Dothideomycetes</taxon>
        <taxon>Dothideomycetidae</taxon>
        <taxon>Mycosphaerellales</taxon>
        <taxon>Teratosphaeriaceae</taxon>
        <taxon>Acrodontium</taxon>
    </lineage>
</organism>
<dbReference type="SUPFAM" id="SSF161084">
    <property type="entry name" value="MAPEG domain-like"/>
    <property type="match status" value="1"/>
</dbReference>
<evidence type="ECO:0000313" key="6">
    <source>
        <dbReference type="EMBL" id="WPH04190.1"/>
    </source>
</evidence>
<evidence type="ECO:0000256" key="4">
    <source>
        <dbReference type="ARBA" id="ARBA00023136"/>
    </source>
</evidence>
<keyword evidence="3 5" id="KW-1133">Transmembrane helix</keyword>